<dbReference type="Pfam" id="PF00480">
    <property type="entry name" value="ROK"/>
    <property type="match status" value="1"/>
</dbReference>
<dbReference type="InterPro" id="IPR000600">
    <property type="entry name" value="ROK"/>
</dbReference>
<keyword evidence="3" id="KW-1185">Reference proteome</keyword>
<evidence type="ECO:0000313" key="2">
    <source>
        <dbReference type="EMBL" id="TPW74249.1"/>
    </source>
</evidence>
<dbReference type="PANTHER" id="PTHR18964">
    <property type="entry name" value="ROK (REPRESSOR, ORF, KINASE) FAMILY"/>
    <property type="match status" value="1"/>
</dbReference>
<name>A0A506Y1H5_9MICO</name>
<reference evidence="2 3" key="1">
    <citation type="submission" date="2019-06" db="EMBL/GenBank/DDBJ databases">
        <authorList>
            <person name="Li F."/>
        </authorList>
    </citation>
    <scope>NUCLEOTIDE SEQUENCE [LARGE SCALE GENOMIC DNA]</scope>
    <source>
        <strain evidence="2 3">10F1D-1</strain>
    </source>
</reference>
<dbReference type="InterPro" id="IPR036390">
    <property type="entry name" value="WH_DNA-bd_sf"/>
</dbReference>
<dbReference type="AlphaFoldDB" id="A0A506Y1H5"/>
<dbReference type="Proteomes" id="UP000316252">
    <property type="component" value="Unassembled WGS sequence"/>
</dbReference>
<evidence type="ECO:0000256" key="1">
    <source>
        <dbReference type="ARBA" id="ARBA00006479"/>
    </source>
</evidence>
<dbReference type="SUPFAM" id="SSF53067">
    <property type="entry name" value="Actin-like ATPase domain"/>
    <property type="match status" value="1"/>
</dbReference>
<dbReference type="RefSeq" id="WP_141164827.1">
    <property type="nucleotide sequence ID" value="NZ_VHQG01000005.1"/>
</dbReference>
<dbReference type="Gene3D" id="1.10.10.10">
    <property type="entry name" value="Winged helix-like DNA-binding domain superfamily/Winged helix DNA-binding domain"/>
    <property type="match status" value="1"/>
</dbReference>
<dbReference type="OrthoDB" id="5174513at2"/>
<dbReference type="EMBL" id="VHQG01000005">
    <property type="protein sequence ID" value="TPW74249.1"/>
    <property type="molecule type" value="Genomic_DNA"/>
</dbReference>
<sequence>MRPRRNCASTDCRRSWCFARGIAARVTTVRAVREGFEMAADDGAATAGGRLMTALFVRGELSRARATTLAGLSRSAAGTAIDDLERLGLAESLEPLETARRGRPSPRLRLIPGAAAAIALEVDHDRVRASIVDLDRRIIAATDHPLAVAELAPETALRSIAGILERTIAASSRRIVGVGVSAPGIVSADGIVRSALPIGWHDVPARELLREMLAPELHLSVEHDATLGALGEYRSGASDRHVSRFLYLTAQPRGLGAAMITSPRRALLPGLYGLQAGHLSVDPRGRRCPCGASGCLELYTNGDSIRSTLGLGFEASETEIAERLRDDASSFVESEAMQCLELGLVALVNTLVPDRIVLSQALRPVALAFSERLHAALRRSVVAQSHEITIGAGRLDDSVAIGAAERAFESLLLDPAATVQQLAA</sequence>
<proteinExistence type="inferred from homology"/>
<evidence type="ECO:0000313" key="3">
    <source>
        <dbReference type="Proteomes" id="UP000316252"/>
    </source>
</evidence>
<accession>A0A506Y1H5</accession>
<dbReference type="PANTHER" id="PTHR18964:SF149">
    <property type="entry name" value="BIFUNCTIONAL UDP-N-ACETYLGLUCOSAMINE 2-EPIMERASE_N-ACETYLMANNOSAMINE KINASE"/>
    <property type="match status" value="1"/>
</dbReference>
<comment type="caution">
    <text evidence="2">The sequence shown here is derived from an EMBL/GenBank/DDBJ whole genome shotgun (WGS) entry which is preliminary data.</text>
</comment>
<comment type="similarity">
    <text evidence="1">Belongs to the ROK (NagC/XylR) family.</text>
</comment>
<dbReference type="InterPro" id="IPR036388">
    <property type="entry name" value="WH-like_DNA-bd_sf"/>
</dbReference>
<organism evidence="2 3">
    <name type="scientific">Schumannella soli</name>
    <dbReference type="NCBI Taxonomy" id="2590779"/>
    <lineage>
        <taxon>Bacteria</taxon>
        <taxon>Bacillati</taxon>
        <taxon>Actinomycetota</taxon>
        <taxon>Actinomycetes</taxon>
        <taxon>Micrococcales</taxon>
        <taxon>Microbacteriaceae</taxon>
        <taxon>Schumannella</taxon>
    </lineage>
</organism>
<dbReference type="Gene3D" id="3.30.420.40">
    <property type="match status" value="2"/>
</dbReference>
<gene>
    <name evidence="2" type="ORF">FJ657_16670</name>
</gene>
<dbReference type="InterPro" id="IPR043129">
    <property type="entry name" value="ATPase_NBD"/>
</dbReference>
<protein>
    <submittedName>
        <fullName evidence="2">ROK family protein</fullName>
    </submittedName>
</protein>
<dbReference type="SUPFAM" id="SSF46785">
    <property type="entry name" value="Winged helix' DNA-binding domain"/>
    <property type="match status" value="1"/>
</dbReference>